<name>A0ABR8RF02_9BACI</name>
<dbReference type="EMBL" id="JACSQO010000018">
    <property type="protein sequence ID" value="MBD7946376.1"/>
    <property type="molecule type" value="Genomic_DNA"/>
</dbReference>
<sequence length="106" mass="12405">MSILETDKIDAMGISKDGKGLRLMLSDHLDWENEAEHLNLLQDKINAYLSFIESNQYAQTYLDESFEYYIIDVGFKYEASENCLKFVQVINKQLREYNIQVVISKN</sequence>
<protein>
    <submittedName>
        <fullName evidence="1">Branched-chain amino acid ABC transporter substrate-binding protein</fullName>
    </submittedName>
</protein>
<organism evidence="1 2">
    <name type="scientific">Psychrobacillus faecigallinarum</name>
    <dbReference type="NCBI Taxonomy" id="2762235"/>
    <lineage>
        <taxon>Bacteria</taxon>
        <taxon>Bacillati</taxon>
        <taxon>Bacillota</taxon>
        <taxon>Bacilli</taxon>
        <taxon>Bacillales</taxon>
        <taxon>Bacillaceae</taxon>
        <taxon>Psychrobacillus</taxon>
    </lineage>
</organism>
<dbReference type="RefSeq" id="WP_154312233.1">
    <property type="nucleotide sequence ID" value="NZ_JACSQO010000018.1"/>
</dbReference>
<dbReference type="InterPro" id="IPR046702">
    <property type="entry name" value="DUF6572"/>
</dbReference>
<proteinExistence type="predicted"/>
<keyword evidence="2" id="KW-1185">Reference proteome</keyword>
<evidence type="ECO:0000313" key="1">
    <source>
        <dbReference type="EMBL" id="MBD7946376.1"/>
    </source>
</evidence>
<reference evidence="1 2" key="1">
    <citation type="submission" date="2020-08" db="EMBL/GenBank/DDBJ databases">
        <title>A Genomic Blueprint of the Chicken Gut Microbiome.</title>
        <authorList>
            <person name="Gilroy R."/>
            <person name="Ravi A."/>
            <person name="Getino M."/>
            <person name="Pursley I."/>
            <person name="Horton D.L."/>
            <person name="Alikhan N.-F."/>
            <person name="Baker D."/>
            <person name="Gharbi K."/>
            <person name="Hall N."/>
            <person name="Watson M."/>
            <person name="Adriaenssens E.M."/>
            <person name="Foster-Nyarko E."/>
            <person name="Jarju S."/>
            <person name="Secka A."/>
            <person name="Antonio M."/>
            <person name="Oren A."/>
            <person name="Chaudhuri R."/>
            <person name="La Ragione R.M."/>
            <person name="Hildebrand F."/>
            <person name="Pallen M.J."/>
        </authorList>
    </citation>
    <scope>NUCLEOTIDE SEQUENCE [LARGE SCALE GENOMIC DNA]</scope>
    <source>
        <strain evidence="1 2">Sa2BUA9</strain>
    </source>
</reference>
<dbReference type="Pfam" id="PF20212">
    <property type="entry name" value="DUF6572"/>
    <property type="match status" value="1"/>
</dbReference>
<evidence type="ECO:0000313" key="2">
    <source>
        <dbReference type="Proteomes" id="UP000640786"/>
    </source>
</evidence>
<comment type="caution">
    <text evidence="1">The sequence shown here is derived from an EMBL/GenBank/DDBJ whole genome shotgun (WGS) entry which is preliminary data.</text>
</comment>
<gene>
    <name evidence="1" type="ORF">H9650_19950</name>
</gene>
<accession>A0ABR8RF02</accession>
<dbReference type="Proteomes" id="UP000640786">
    <property type="component" value="Unassembled WGS sequence"/>
</dbReference>